<dbReference type="RefSeq" id="WP_126754643.1">
    <property type="nucleotide sequence ID" value="NZ_PIPY01000007.1"/>
</dbReference>
<keyword evidence="1" id="KW-0472">Membrane</keyword>
<organism evidence="2 3">
    <name type="scientific">Pseudidiomarina insulisalsae</name>
    <dbReference type="NCBI Taxonomy" id="575789"/>
    <lineage>
        <taxon>Bacteria</taxon>
        <taxon>Pseudomonadati</taxon>
        <taxon>Pseudomonadota</taxon>
        <taxon>Gammaproteobacteria</taxon>
        <taxon>Alteromonadales</taxon>
        <taxon>Idiomarinaceae</taxon>
        <taxon>Pseudidiomarina</taxon>
    </lineage>
</organism>
<sequence length="171" mass="19946">MIYRYFILCLAAVTLLIGIQAPNLLTQYQQRLAAQYAEAMVYYRDYQQLADQFYNGELERLIAAHKQSPEPAFQQEAKIIEKLVQRVARFEQQLQLQQQNYVQQLWALVWRHDDELLSGTLEQYSFNVPLNQQALATGALLALALVVLVDIITGLGKRTLRRRRSVQQRHR</sequence>
<dbReference type="AlphaFoldDB" id="A0A432YH12"/>
<feature type="transmembrane region" description="Helical" evidence="1">
    <location>
        <begin position="134"/>
        <end position="155"/>
    </location>
</feature>
<keyword evidence="1" id="KW-0812">Transmembrane</keyword>
<dbReference type="Proteomes" id="UP000288259">
    <property type="component" value="Unassembled WGS sequence"/>
</dbReference>
<evidence type="ECO:0000256" key="1">
    <source>
        <dbReference type="SAM" id="Phobius"/>
    </source>
</evidence>
<evidence type="ECO:0000313" key="2">
    <source>
        <dbReference type="EMBL" id="RUO60236.1"/>
    </source>
</evidence>
<dbReference type="OrthoDB" id="7021410at2"/>
<dbReference type="Pfam" id="PF11157">
    <property type="entry name" value="DUF2937"/>
    <property type="match status" value="1"/>
</dbReference>
<keyword evidence="1" id="KW-1133">Transmembrane helix</keyword>
<keyword evidence="3" id="KW-1185">Reference proteome</keyword>
<reference evidence="3" key="1">
    <citation type="journal article" date="2018" name="Front. Microbiol.">
        <title>Genome-Based Analysis Reveals the Taxonomy and Diversity of the Family Idiomarinaceae.</title>
        <authorList>
            <person name="Liu Y."/>
            <person name="Lai Q."/>
            <person name="Shao Z."/>
        </authorList>
    </citation>
    <scope>NUCLEOTIDE SEQUENCE [LARGE SCALE GENOMIC DNA]</scope>
    <source>
        <strain evidence="3">CVS-6</strain>
    </source>
</reference>
<protein>
    <recommendedName>
        <fullName evidence="4">DUF2937 domain-containing protein</fullName>
    </recommendedName>
</protein>
<evidence type="ECO:0000313" key="3">
    <source>
        <dbReference type="Proteomes" id="UP000288259"/>
    </source>
</evidence>
<gene>
    <name evidence="2" type="ORF">CWI71_07440</name>
</gene>
<evidence type="ECO:0008006" key="4">
    <source>
        <dbReference type="Google" id="ProtNLM"/>
    </source>
</evidence>
<name>A0A432YH12_9GAMM</name>
<dbReference type="InterPro" id="IPR022584">
    <property type="entry name" value="DUF2937"/>
</dbReference>
<accession>A0A432YH12</accession>
<proteinExistence type="predicted"/>
<dbReference type="EMBL" id="PIPY01000007">
    <property type="protein sequence ID" value="RUO60236.1"/>
    <property type="molecule type" value="Genomic_DNA"/>
</dbReference>
<comment type="caution">
    <text evidence="2">The sequence shown here is derived from an EMBL/GenBank/DDBJ whole genome shotgun (WGS) entry which is preliminary data.</text>
</comment>